<feature type="transmembrane region" description="Helical" evidence="8">
    <location>
        <begin position="336"/>
        <end position="357"/>
    </location>
</feature>
<dbReference type="EMBL" id="JAULSR010000002">
    <property type="protein sequence ID" value="KAK0630918.1"/>
    <property type="molecule type" value="Genomic_DNA"/>
</dbReference>
<evidence type="ECO:0000256" key="7">
    <source>
        <dbReference type="ARBA" id="ARBA00023136"/>
    </source>
</evidence>
<evidence type="ECO:0000256" key="1">
    <source>
        <dbReference type="ARBA" id="ARBA00004141"/>
    </source>
</evidence>
<feature type="domain" description="Wax synthase" evidence="9">
    <location>
        <begin position="249"/>
        <end position="324"/>
    </location>
</feature>
<organism evidence="10 11">
    <name type="scientific">Bombardia bombarda</name>
    <dbReference type="NCBI Taxonomy" id="252184"/>
    <lineage>
        <taxon>Eukaryota</taxon>
        <taxon>Fungi</taxon>
        <taxon>Dikarya</taxon>
        <taxon>Ascomycota</taxon>
        <taxon>Pezizomycotina</taxon>
        <taxon>Sordariomycetes</taxon>
        <taxon>Sordariomycetidae</taxon>
        <taxon>Sordariales</taxon>
        <taxon>Lasiosphaeriaceae</taxon>
        <taxon>Bombardia</taxon>
    </lineage>
</organism>
<keyword evidence="7 8" id="KW-0472">Membrane</keyword>
<dbReference type="GO" id="GO:0008374">
    <property type="term" value="F:O-acyltransferase activity"/>
    <property type="evidence" value="ECO:0007669"/>
    <property type="project" value="InterPro"/>
</dbReference>
<evidence type="ECO:0000313" key="10">
    <source>
        <dbReference type="EMBL" id="KAK0630918.1"/>
    </source>
</evidence>
<evidence type="ECO:0000256" key="3">
    <source>
        <dbReference type="ARBA" id="ARBA00007282"/>
    </source>
</evidence>
<evidence type="ECO:0000256" key="6">
    <source>
        <dbReference type="ARBA" id="ARBA00022989"/>
    </source>
</evidence>
<keyword evidence="4 10" id="KW-0808">Transferase</keyword>
<comment type="caution">
    <text evidence="10">The sequence shown here is derived from an EMBL/GenBank/DDBJ whole genome shotgun (WGS) entry which is preliminary data.</text>
</comment>
<dbReference type="InterPro" id="IPR032805">
    <property type="entry name" value="Wax_synthase_dom"/>
</dbReference>
<evidence type="ECO:0000313" key="11">
    <source>
        <dbReference type="Proteomes" id="UP001174934"/>
    </source>
</evidence>
<evidence type="ECO:0000259" key="9">
    <source>
        <dbReference type="Pfam" id="PF13813"/>
    </source>
</evidence>
<feature type="transmembrane region" description="Helical" evidence="8">
    <location>
        <begin position="297"/>
        <end position="316"/>
    </location>
</feature>
<feature type="transmembrane region" description="Helical" evidence="8">
    <location>
        <begin position="59"/>
        <end position="80"/>
    </location>
</feature>
<evidence type="ECO:0000256" key="2">
    <source>
        <dbReference type="ARBA" id="ARBA00005179"/>
    </source>
</evidence>
<evidence type="ECO:0000256" key="8">
    <source>
        <dbReference type="SAM" id="Phobius"/>
    </source>
</evidence>
<keyword evidence="6 8" id="KW-1133">Transmembrane helix</keyword>
<sequence>MTANIKNILPHILLHFGPLLFYYLPPFHYRALVLILVVTTLEWQCTTSPWPPNRGDTRAFRYGLSMSWIFVLPVVERLLLHTPERDFWRVDDLRDKKDHDRQPPQKPLDEFSWAKLRWAVALFSTPRAVGWNFGSRRINAQREQMKLQFKPNPKVGDDKTRFSFPSPRTRFILASLMHAFIGYLAWDAVMLAETKITIPLEWNWDTGTLGRIACMEVLMGVTVYSSMTMQFEAGTAVSVGLGLSDFEDWPPLFGDITECYTIANVWGKFWHQYIREPCLGFSHHLITILHIPRHSTAAYLTHLTTAFAISAFFHTFGLAAVSPGFLPLRELIFDMALFFMLQPVGTAIEGLVIRFYIRKYEDSNNNNLEQNKTGQVRVSSPRAYLRIVGYTWVLAWFYVTGWWFVKAYVGVRVMDWRPPFSFVKSFILV</sequence>
<accession>A0AA39XBK7</accession>
<gene>
    <name evidence="10" type="ORF">B0T17DRAFT_529628</name>
</gene>
<comment type="pathway">
    <text evidence="2">Secondary metabolite biosynthesis.</text>
</comment>
<dbReference type="GO" id="GO:0016020">
    <property type="term" value="C:membrane"/>
    <property type="evidence" value="ECO:0007669"/>
    <property type="project" value="UniProtKB-SubCell"/>
</dbReference>
<comment type="similarity">
    <text evidence="3">Belongs to the wax synthase family.</text>
</comment>
<dbReference type="Proteomes" id="UP001174934">
    <property type="component" value="Unassembled WGS sequence"/>
</dbReference>
<proteinExistence type="inferred from homology"/>
<dbReference type="PANTHER" id="PTHR31595:SF57">
    <property type="entry name" value="OS04G0481900 PROTEIN"/>
    <property type="match status" value="1"/>
</dbReference>
<dbReference type="GO" id="GO:0006629">
    <property type="term" value="P:lipid metabolic process"/>
    <property type="evidence" value="ECO:0007669"/>
    <property type="project" value="InterPro"/>
</dbReference>
<keyword evidence="11" id="KW-1185">Reference proteome</keyword>
<evidence type="ECO:0000256" key="5">
    <source>
        <dbReference type="ARBA" id="ARBA00022692"/>
    </source>
</evidence>
<protein>
    <submittedName>
        <fullName evidence="10">Membrane bound O-acyl transferase family-domain-containing protein</fullName>
    </submittedName>
</protein>
<name>A0AA39XBK7_9PEZI</name>
<dbReference type="Pfam" id="PF13813">
    <property type="entry name" value="MBOAT_2"/>
    <property type="match status" value="1"/>
</dbReference>
<evidence type="ECO:0000256" key="4">
    <source>
        <dbReference type="ARBA" id="ARBA00022679"/>
    </source>
</evidence>
<feature type="transmembrane region" description="Helical" evidence="8">
    <location>
        <begin position="12"/>
        <end position="39"/>
    </location>
</feature>
<dbReference type="InterPro" id="IPR044851">
    <property type="entry name" value="Wax_synthase"/>
</dbReference>
<dbReference type="PANTHER" id="PTHR31595">
    <property type="entry name" value="LONG-CHAIN-ALCOHOL O-FATTY-ACYLTRANSFERASE 3-RELATED"/>
    <property type="match status" value="1"/>
</dbReference>
<comment type="subcellular location">
    <subcellularLocation>
        <location evidence="1">Membrane</location>
        <topology evidence="1">Multi-pass membrane protein</topology>
    </subcellularLocation>
</comment>
<feature type="transmembrane region" description="Helical" evidence="8">
    <location>
        <begin position="387"/>
        <end position="405"/>
    </location>
</feature>
<reference evidence="10" key="1">
    <citation type="submission" date="2023-06" db="EMBL/GenBank/DDBJ databases">
        <title>Genome-scale phylogeny and comparative genomics of the fungal order Sordariales.</title>
        <authorList>
            <consortium name="Lawrence Berkeley National Laboratory"/>
            <person name="Hensen N."/>
            <person name="Bonometti L."/>
            <person name="Westerberg I."/>
            <person name="Brannstrom I.O."/>
            <person name="Guillou S."/>
            <person name="Cros-Aarteil S."/>
            <person name="Calhoun S."/>
            <person name="Haridas S."/>
            <person name="Kuo A."/>
            <person name="Mondo S."/>
            <person name="Pangilinan J."/>
            <person name="Riley R."/>
            <person name="LaButti K."/>
            <person name="Andreopoulos B."/>
            <person name="Lipzen A."/>
            <person name="Chen C."/>
            <person name="Yanf M."/>
            <person name="Daum C."/>
            <person name="Ng V."/>
            <person name="Clum A."/>
            <person name="Steindorff A."/>
            <person name="Ohm R."/>
            <person name="Martin F."/>
            <person name="Silar P."/>
            <person name="Natvig D."/>
            <person name="Lalanne C."/>
            <person name="Gautier V."/>
            <person name="Ament-velasquez S.L."/>
            <person name="Kruys A."/>
            <person name="Hutchinson M.I."/>
            <person name="Powell A.J."/>
            <person name="Barry K."/>
            <person name="Miller A.N."/>
            <person name="Grigoriev I.V."/>
            <person name="Debuchy R."/>
            <person name="Gladieux P."/>
            <person name="Thoren M.H."/>
            <person name="Johannesson H."/>
        </authorList>
    </citation>
    <scope>NUCLEOTIDE SEQUENCE</scope>
    <source>
        <strain evidence="10">SMH3391-2</strain>
    </source>
</reference>
<dbReference type="AlphaFoldDB" id="A0AA39XBK7"/>
<keyword evidence="5 8" id="KW-0812">Transmembrane</keyword>